<dbReference type="Gene3D" id="3.40.50.200">
    <property type="entry name" value="Peptidase S8/S53 domain"/>
    <property type="match status" value="1"/>
</dbReference>
<protein>
    <submittedName>
        <fullName evidence="1">S8/S53 family peptidase</fullName>
    </submittedName>
</protein>
<evidence type="ECO:0000313" key="1">
    <source>
        <dbReference type="EMBL" id="MBD1373414.1"/>
    </source>
</evidence>
<name>A0A926N6P7_9BACL</name>
<keyword evidence="2" id="KW-1185">Reference proteome</keyword>
<dbReference type="AlphaFoldDB" id="A0A926N6P7"/>
<dbReference type="SUPFAM" id="SSF52743">
    <property type="entry name" value="Subtilisin-like"/>
    <property type="match status" value="1"/>
</dbReference>
<dbReference type="Proteomes" id="UP000661691">
    <property type="component" value="Unassembled WGS sequence"/>
</dbReference>
<evidence type="ECO:0000313" key="2">
    <source>
        <dbReference type="Proteomes" id="UP000661691"/>
    </source>
</evidence>
<dbReference type="GO" id="GO:0004252">
    <property type="term" value="F:serine-type endopeptidase activity"/>
    <property type="evidence" value="ECO:0007669"/>
    <property type="project" value="InterPro"/>
</dbReference>
<dbReference type="RefSeq" id="WP_191142509.1">
    <property type="nucleotide sequence ID" value="NZ_JACXAH010000025.1"/>
</dbReference>
<accession>A0A926N6P7</accession>
<sequence length="476" mass="53475">MIDSNWERVGLVEAPNAESGKNIGIVILDNIVSHPSISHLENRVKRVRVAHDYSITCSNVTEEPFKINLKEHKKHGLMILNLLSHKPFDLNEKYYVGLASASTFIFLPTSSEPEKTKLGLEWILDQDWNIRILLNLRVPEAEGWMSPNADHPHFQALAPALTKDILIVSAGGNSKAHNNLHPIEYFTISGFNDHGLHQVENYEQHPSVPFGMNSEGYYRPDLLAPYTYLPLPSLLGRKKLDYFGGTCGSATLIAGLSAYYFSTIAGLSPNDIRSAFIRAGVIDNKFEAPIVNGSKTLKLLRKGFKASDGLVTDTLIKVTDPFVDIDSKSAIKRALALTVLIQRARLSRDEIWEYVDDDSAEVKKVAITGLEAPENGIERELFWSYTFKESSQFGVREVWAYALLKTSVKAEISNWIKLIKVNPSIDLLICLSFFLKEHYQSFPEMEITPDPASIHPLVTSIIDWYNDYVLNEAKDL</sequence>
<dbReference type="CDD" id="cd00306">
    <property type="entry name" value="Peptidases_S8_S53"/>
    <property type="match status" value="1"/>
</dbReference>
<organism evidence="1 2">
    <name type="scientific">Polycladospora coralii</name>
    <dbReference type="NCBI Taxonomy" id="2771432"/>
    <lineage>
        <taxon>Bacteria</taxon>
        <taxon>Bacillati</taxon>
        <taxon>Bacillota</taxon>
        <taxon>Bacilli</taxon>
        <taxon>Bacillales</taxon>
        <taxon>Thermoactinomycetaceae</taxon>
        <taxon>Polycladospora</taxon>
    </lineage>
</organism>
<dbReference type="GO" id="GO:0006508">
    <property type="term" value="P:proteolysis"/>
    <property type="evidence" value="ECO:0007669"/>
    <property type="project" value="InterPro"/>
</dbReference>
<gene>
    <name evidence="1" type="ORF">IC620_13750</name>
</gene>
<comment type="caution">
    <text evidence="1">The sequence shown here is derived from an EMBL/GenBank/DDBJ whole genome shotgun (WGS) entry which is preliminary data.</text>
</comment>
<proteinExistence type="predicted"/>
<dbReference type="InterPro" id="IPR036852">
    <property type="entry name" value="Peptidase_S8/S53_dom_sf"/>
</dbReference>
<dbReference type="EMBL" id="JACXAH010000025">
    <property type="protein sequence ID" value="MBD1373414.1"/>
    <property type="molecule type" value="Genomic_DNA"/>
</dbReference>
<reference evidence="1" key="1">
    <citation type="submission" date="2020-09" db="EMBL/GenBank/DDBJ databases">
        <title>A novel bacterium of genus Hazenella, isolated from South China Sea.</title>
        <authorList>
            <person name="Huang H."/>
            <person name="Mo K."/>
            <person name="Hu Y."/>
        </authorList>
    </citation>
    <scope>NUCLEOTIDE SEQUENCE</scope>
    <source>
        <strain evidence="1">IB182357</strain>
    </source>
</reference>